<name>A0A1U7NX98_9DEIO</name>
<proteinExistence type="predicted"/>
<dbReference type="AlphaFoldDB" id="A0A1U7NX98"/>
<dbReference type="SUPFAM" id="SSF46785">
    <property type="entry name" value="Winged helix' DNA-binding domain"/>
    <property type="match status" value="1"/>
</dbReference>
<evidence type="ECO:0000259" key="3">
    <source>
        <dbReference type="PROSITE" id="PS50987"/>
    </source>
</evidence>
<keyword evidence="1" id="KW-0805">Transcription regulation</keyword>
<dbReference type="PROSITE" id="PS50987">
    <property type="entry name" value="HTH_ARSR_2"/>
    <property type="match status" value="1"/>
</dbReference>
<keyword evidence="6" id="KW-1185">Reference proteome</keyword>
<dbReference type="Proteomes" id="UP000186607">
    <property type="component" value="Unassembled WGS sequence"/>
</dbReference>
<sequence length="257" mass="27453">MIQARRGEILSLAQQNGEVSASDLSKLLGVSEVTVRSDLKALSDSGQLRRTRGGARLPLELERPFLPGETSLEETSRRHSAAKRRIGRAAAGLVQNGETVFLDVGSTTTEVARALSPTLRGVTIITNGLNIALELERLPNVRVIVTGGTLRPLQHSLVSPYALEVLGRIHADRLFLGCNGVSATAGVTNANHEEAEIKRVMVHQSREVVVVADHSKLGQISQAQVAATGAVRTLITDKYGTGPPADLLNCIPDLRIV</sequence>
<dbReference type="Gene3D" id="1.10.10.10">
    <property type="entry name" value="Winged helix-like DNA-binding domain superfamily/Winged helix DNA-binding domain"/>
    <property type="match status" value="1"/>
</dbReference>
<dbReference type="InterPro" id="IPR014036">
    <property type="entry name" value="DeoR-like_C"/>
</dbReference>
<dbReference type="InterPro" id="IPR001034">
    <property type="entry name" value="DeoR_HTH"/>
</dbReference>
<evidence type="ECO:0000313" key="6">
    <source>
        <dbReference type="Proteomes" id="UP000186607"/>
    </source>
</evidence>
<dbReference type="SUPFAM" id="SSF100950">
    <property type="entry name" value="NagB/RpiA/CoA transferase-like"/>
    <property type="match status" value="1"/>
</dbReference>
<evidence type="ECO:0000313" key="5">
    <source>
        <dbReference type="EMBL" id="OLV17536.1"/>
    </source>
</evidence>
<feature type="domain" description="HTH deoR-type" evidence="4">
    <location>
        <begin position="2"/>
        <end position="57"/>
    </location>
</feature>
<dbReference type="PANTHER" id="PTHR30363:SF44">
    <property type="entry name" value="AGA OPERON TRANSCRIPTIONAL REPRESSOR-RELATED"/>
    <property type="match status" value="1"/>
</dbReference>
<dbReference type="PRINTS" id="PR00037">
    <property type="entry name" value="HTHLACR"/>
</dbReference>
<evidence type="ECO:0000256" key="2">
    <source>
        <dbReference type="ARBA" id="ARBA00023163"/>
    </source>
</evidence>
<dbReference type="InterPro" id="IPR036388">
    <property type="entry name" value="WH-like_DNA-bd_sf"/>
</dbReference>
<dbReference type="eggNOG" id="COG1349">
    <property type="taxonomic scope" value="Bacteria"/>
</dbReference>
<dbReference type="Gene3D" id="3.40.50.1360">
    <property type="match status" value="1"/>
</dbReference>
<dbReference type="PROSITE" id="PS51000">
    <property type="entry name" value="HTH_DEOR_2"/>
    <property type="match status" value="1"/>
</dbReference>
<protein>
    <submittedName>
        <fullName evidence="5">Transcriptional regulator, DeoR family</fullName>
    </submittedName>
</protein>
<dbReference type="GO" id="GO:0003700">
    <property type="term" value="F:DNA-binding transcription factor activity"/>
    <property type="evidence" value="ECO:0007669"/>
    <property type="project" value="InterPro"/>
</dbReference>
<dbReference type="SMART" id="SM00420">
    <property type="entry name" value="HTH_DEOR"/>
    <property type="match status" value="1"/>
</dbReference>
<dbReference type="InterPro" id="IPR050313">
    <property type="entry name" value="Carb_Metab_HTH_regulators"/>
</dbReference>
<dbReference type="Pfam" id="PF00455">
    <property type="entry name" value="DeoRC"/>
    <property type="match status" value="1"/>
</dbReference>
<comment type="caution">
    <text evidence="5">The sequence shown here is derived from an EMBL/GenBank/DDBJ whole genome shotgun (WGS) entry which is preliminary data.</text>
</comment>
<dbReference type="STRING" id="249408.BOO71_0008587"/>
<gene>
    <name evidence="5" type="ORF">BOO71_0008587</name>
</gene>
<keyword evidence="2" id="KW-0804">Transcription</keyword>
<organism evidence="5 6">
    <name type="scientific">Deinococcus marmoris</name>
    <dbReference type="NCBI Taxonomy" id="249408"/>
    <lineage>
        <taxon>Bacteria</taxon>
        <taxon>Thermotogati</taxon>
        <taxon>Deinococcota</taxon>
        <taxon>Deinococci</taxon>
        <taxon>Deinococcales</taxon>
        <taxon>Deinococcaceae</taxon>
        <taxon>Deinococcus</taxon>
    </lineage>
</organism>
<evidence type="ECO:0000259" key="4">
    <source>
        <dbReference type="PROSITE" id="PS51000"/>
    </source>
</evidence>
<dbReference type="InterPro" id="IPR037171">
    <property type="entry name" value="NagB/RpiA_transferase-like"/>
</dbReference>
<dbReference type="InterPro" id="IPR001845">
    <property type="entry name" value="HTH_ArsR_DNA-bd_dom"/>
</dbReference>
<dbReference type="EMBL" id="MSTI01000095">
    <property type="protein sequence ID" value="OLV17536.1"/>
    <property type="molecule type" value="Genomic_DNA"/>
</dbReference>
<dbReference type="SMART" id="SM01134">
    <property type="entry name" value="DeoRC"/>
    <property type="match status" value="1"/>
</dbReference>
<evidence type="ECO:0000256" key="1">
    <source>
        <dbReference type="ARBA" id="ARBA00023015"/>
    </source>
</evidence>
<feature type="domain" description="HTH arsR-type" evidence="3">
    <location>
        <begin position="1"/>
        <end position="81"/>
    </location>
</feature>
<dbReference type="InterPro" id="IPR036390">
    <property type="entry name" value="WH_DNA-bd_sf"/>
</dbReference>
<accession>A0A1U7NX98</accession>
<dbReference type="PANTHER" id="PTHR30363">
    <property type="entry name" value="HTH-TYPE TRANSCRIPTIONAL REGULATOR SRLR-RELATED"/>
    <property type="match status" value="1"/>
</dbReference>
<dbReference type="Pfam" id="PF08220">
    <property type="entry name" value="HTH_DeoR"/>
    <property type="match status" value="1"/>
</dbReference>
<reference evidence="5 6" key="1">
    <citation type="submission" date="2017-01" db="EMBL/GenBank/DDBJ databases">
        <title>Genome Analysis of Deinococcus marmoris KOPRI26562.</title>
        <authorList>
            <person name="Kim J.H."/>
            <person name="Oh H.-M."/>
        </authorList>
    </citation>
    <scope>NUCLEOTIDE SEQUENCE [LARGE SCALE GENOMIC DNA]</scope>
    <source>
        <strain evidence="5 6">KOPRI26562</strain>
    </source>
</reference>